<protein>
    <recommendedName>
        <fullName evidence="2">DUF4957 domain-containing protein</fullName>
    </recommendedName>
</protein>
<dbReference type="AlphaFoldDB" id="A0AA37MJF8"/>
<reference evidence="3" key="1">
    <citation type="submission" date="2021-08" db="EMBL/GenBank/DDBJ databases">
        <title>Prevotella lacticifex sp. nov., isolated from rumen of cow.</title>
        <authorList>
            <person name="Shinkai T."/>
            <person name="Ikeyama N."/>
            <person name="Kumagai M."/>
            <person name="Ohmori H."/>
            <person name="Sakamoto M."/>
            <person name="Ohkuma M."/>
            <person name="Mitsumori M."/>
        </authorList>
    </citation>
    <scope>NUCLEOTIDE SEQUENCE</scope>
    <source>
        <strain evidence="3">DSM 11371</strain>
    </source>
</reference>
<dbReference type="PROSITE" id="PS51257">
    <property type="entry name" value="PROKAR_LIPOPROTEIN"/>
    <property type="match status" value="1"/>
</dbReference>
<feature type="chain" id="PRO_5041350192" description="DUF4957 domain-containing protein" evidence="1">
    <location>
        <begin position="24"/>
        <end position="357"/>
    </location>
</feature>
<dbReference type="InterPro" id="IPR032530">
    <property type="entry name" value="DUF4957"/>
</dbReference>
<feature type="signal peptide" evidence="1">
    <location>
        <begin position="1"/>
        <end position="23"/>
    </location>
</feature>
<evidence type="ECO:0000313" key="3">
    <source>
        <dbReference type="EMBL" id="GJG28526.1"/>
    </source>
</evidence>
<dbReference type="Pfam" id="PF16318">
    <property type="entry name" value="DUF4957"/>
    <property type="match status" value="1"/>
</dbReference>
<name>A0AA37MJF8_SEGBR</name>
<dbReference type="EMBL" id="BPTR01000001">
    <property type="protein sequence ID" value="GJG28526.1"/>
    <property type="molecule type" value="Genomic_DNA"/>
</dbReference>
<accession>A0AA37MJF8</accession>
<comment type="caution">
    <text evidence="3">The sequence shown here is derived from an EMBL/GenBank/DDBJ whole genome shotgun (WGS) entry which is preliminary data.</text>
</comment>
<feature type="domain" description="DUF4957" evidence="2">
    <location>
        <begin position="75"/>
        <end position="207"/>
    </location>
</feature>
<dbReference type="RefSeq" id="WP_006281509.1">
    <property type="nucleotide sequence ID" value="NZ_BPTR01000001.1"/>
</dbReference>
<evidence type="ECO:0000313" key="4">
    <source>
        <dbReference type="Proteomes" id="UP000887043"/>
    </source>
</evidence>
<dbReference type="InterPro" id="IPR011050">
    <property type="entry name" value="Pectin_lyase_fold/virulence"/>
</dbReference>
<organism evidence="3 4">
    <name type="scientific">Segatella bryantii</name>
    <name type="common">Prevotella bryantii</name>
    <dbReference type="NCBI Taxonomy" id="77095"/>
    <lineage>
        <taxon>Bacteria</taxon>
        <taxon>Pseudomonadati</taxon>
        <taxon>Bacteroidota</taxon>
        <taxon>Bacteroidia</taxon>
        <taxon>Bacteroidales</taxon>
        <taxon>Prevotellaceae</taxon>
        <taxon>Segatella</taxon>
    </lineage>
</organism>
<evidence type="ECO:0000256" key="1">
    <source>
        <dbReference type="SAM" id="SignalP"/>
    </source>
</evidence>
<keyword evidence="1" id="KW-0732">Signal</keyword>
<sequence length="357" mass="38033">MEKRFSIAKTLVAALLISGSASFVSCSKSDNPVSPGTEETTGSYITTIDDLVKAIQDAGAEATVIKLAPGINLTLNETIDLSGKQITILTPANSTAAHLVLGENGGFIVNNNFKLSNVTIDATASTTPLISLNTVNEQVTTIEAIDFENVSVTGLKKALFYSSTKNYLITNFNIVNSLVEQAGDAITIDFTKGSCAKTLTIENSTIWGNVPGATTKSMYSSQSGQKLTEIEENSTQTFNIKNSTFYNLAKSKNFYTHRQSNQKWLAYNVENSVFVDCGKSGQVIKGLNGGSQGTNPTWNISGNLFNYEGVNTGVNEVTGDTNEPVKNSVEGIATITSTAEGLTVSMPSSVGDPRWLK</sequence>
<dbReference type="SUPFAM" id="SSF51126">
    <property type="entry name" value="Pectin lyase-like"/>
    <property type="match status" value="1"/>
</dbReference>
<gene>
    <name evidence="3" type="ORF">PRRU23_22260</name>
</gene>
<dbReference type="Proteomes" id="UP000887043">
    <property type="component" value="Unassembled WGS sequence"/>
</dbReference>
<proteinExistence type="predicted"/>
<evidence type="ECO:0000259" key="2">
    <source>
        <dbReference type="Pfam" id="PF16318"/>
    </source>
</evidence>